<dbReference type="Pfam" id="PF01636">
    <property type="entry name" value="APH"/>
    <property type="match status" value="1"/>
</dbReference>
<gene>
    <name evidence="2" type="ORF">C8A00DRAFT_19667</name>
</gene>
<evidence type="ECO:0000313" key="2">
    <source>
        <dbReference type="EMBL" id="KAK4148516.1"/>
    </source>
</evidence>
<protein>
    <submittedName>
        <fullName evidence="2">Kinase-like domain-containing protein</fullName>
    </submittedName>
</protein>
<dbReference type="Gene3D" id="3.90.1200.10">
    <property type="match status" value="1"/>
</dbReference>
<organism evidence="2 3">
    <name type="scientific">Chaetomidium leptoderma</name>
    <dbReference type="NCBI Taxonomy" id="669021"/>
    <lineage>
        <taxon>Eukaryota</taxon>
        <taxon>Fungi</taxon>
        <taxon>Dikarya</taxon>
        <taxon>Ascomycota</taxon>
        <taxon>Pezizomycotina</taxon>
        <taxon>Sordariomycetes</taxon>
        <taxon>Sordariomycetidae</taxon>
        <taxon>Sordariales</taxon>
        <taxon>Chaetomiaceae</taxon>
        <taxon>Chaetomidium</taxon>
    </lineage>
</organism>
<dbReference type="SUPFAM" id="SSF56112">
    <property type="entry name" value="Protein kinase-like (PK-like)"/>
    <property type="match status" value="1"/>
</dbReference>
<evidence type="ECO:0000259" key="1">
    <source>
        <dbReference type="Pfam" id="PF01636"/>
    </source>
</evidence>
<dbReference type="EMBL" id="MU857346">
    <property type="protein sequence ID" value="KAK4148516.1"/>
    <property type="molecule type" value="Genomic_DNA"/>
</dbReference>
<comment type="caution">
    <text evidence="2">The sequence shown here is derived from an EMBL/GenBank/DDBJ whole genome shotgun (WGS) entry which is preliminary data.</text>
</comment>
<dbReference type="AlphaFoldDB" id="A0AAN6VE91"/>
<evidence type="ECO:0000313" key="3">
    <source>
        <dbReference type="Proteomes" id="UP001302745"/>
    </source>
</evidence>
<dbReference type="InterPro" id="IPR002575">
    <property type="entry name" value="Aminoglycoside_PTrfase"/>
</dbReference>
<dbReference type="PANTHER" id="PTHR21310">
    <property type="entry name" value="AMINOGLYCOSIDE PHOSPHOTRANSFERASE-RELATED-RELATED"/>
    <property type="match status" value="1"/>
</dbReference>
<feature type="domain" description="Aminoglycoside phosphotransferase" evidence="1">
    <location>
        <begin position="39"/>
        <end position="272"/>
    </location>
</feature>
<keyword evidence="2" id="KW-0808">Transferase</keyword>
<proteinExistence type="predicted"/>
<dbReference type="InterPro" id="IPR051678">
    <property type="entry name" value="AGP_Transferase"/>
</dbReference>
<reference evidence="2" key="1">
    <citation type="journal article" date="2023" name="Mol. Phylogenet. Evol.">
        <title>Genome-scale phylogeny and comparative genomics of the fungal order Sordariales.</title>
        <authorList>
            <person name="Hensen N."/>
            <person name="Bonometti L."/>
            <person name="Westerberg I."/>
            <person name="Brannstrom I.O."/>
            <person name="Guillou S."/>
            <person name="Cros-Aarteil S."/>
            <person name="Calhoun S."/>
            <person name="Haridas S."/>
            <person name="Kuo A."/>
            <person name="Mondo S."/>
            <person name="Pangilinan J."/>
            <person name="Riley R."/>
            <person name="LaButti K."/>
            <person name="Andreopoulos B."/>
            <person name="Lipzen A."/>
            <person name="Chen C."/>
            <person name="Yan M."/>
            <person name="Daum C."/>
            <person name="Ng V."/>
            <person name="Clum A."/>
            <person name="Steindorff A."/>
            <person name="Ohm R.A."/>
            <person name="Martin F."/>
            <person name="Silar P."/>
            <person name="Natvig D.O."/>
            <person name="Lalanne C."/>
            <person name="Gautier V."/>
            <person name="Ament-Velasquez S.L."/>
            <person name="Kruys A."/>
            <person name="Hutchinson M.I."/>
            <person name="Powell A.J."/>
            <person name="Barry K."/>
            <person name="Miller A.N."/>
            <person name="Grigoriev I.V."/>
            <person name="Debuchy R."/>
            <person name="Gladieux P."/>
            <person name="Hiltunen Thoren M."/>
            <person name="Johannesson H."/>
        </authorList>
    </citation>
    <scope>NUCLEOTIDE SEQUENCE</scope>
    <source>
        <strain evidence="2">CBS 538.74</strain>
    </source>
</reference>
<reference evidence="2" key="2">
    <citation type="submission" date="2023-05" db="EMBL/GenBank/DDBJ databases">
        <authorList>
            <consortium name="Lawrence Berkeley National Laboratory"/>
            <person name="Steindorff A."/>
            <person name="Hensen N."/>
            <person name="Bonometti L."/>
            <person name="Westerberg I."/>
            <person name="Brannstrom I.O."/>
            <person name="Guillou S."/>
            <person name="Cros-Aarteil S."/>
            <person name="Calhoun S."/>
            <person name="Haridas S."/>
            <person name="Kuo A."/>
            <person name="Mondo S."/>
            <person name="Pangilinan J."/>
            <person name="Riley R."/>
            <person name="Labutti K."/>
            <person name="Andreopoulos B."/>
            <person name="Lipzen A."/>
            <person name="Chen C."/>
            <person name="Yanf M."/>
            <person name="Daum C."/>
            <person name="Ng V."/>
            <person name="Clum A."/>
            <person name="Ohm R."/>
            <person name="Martin F."/>
            <person name="Silar P."/>
            <person name="Natvig D."/>
            <person name="Lalanne C."/>
            <person name="Gautier V."/>
            <person name="Ament-Velasquez S.L."/>
            <person name="Kruys A."/>
            <person name="Hutchinson M.I."/>
            <person name="Powell A.J."/>
            <person name="Barry K."/>
            <person name="Miller A.N."/>
            <person name="Grigoriev I.V."/>
            <person name="Debuchy R."/>
            <person name="Gladieux P."/>
            <person name="Thoren M.H."/>
            <person name="Johannesson H."/>
        </authorList>
    </citation>
    <scope>NUCLEOTIDE SEQUENCE</scope>
    <source>
        <strain evidence="2">CBS 538.74</strain>
    </source>
</reference>
<sequence length="289" mass="33145">MATKPTIPYYAPAELLPAPLPTKAEILASKKRLSAPHETDVFRVGEHYAVKYGRRVNLQEGENMLFVRQSTSIPIPNVYALFTDEATKWSFIVMEYIPGRNLEYTWDKLSPAEKTAIVSQLRQHMDELRSVPSPGHYGGIWGQPIQDFLFQRDPGAPPSAEAEISGPHKTEEQWVNGMMRCLQVGTESIGEREMVFGRRHCHAVFKGHKAVFTHANLVRRNVILRGDGTVVIIDWENAGWYPSFWEYCFSALMLNHRDDWDESLYAILDTYAAELGWMGYYRDLLRHRA</sequence>
<dbReference type="Proteomes" id="UP001302745">
    <property type="component" value="Unassembled WGS sequence"/>
</dbReference>
<dbReference type="PANTHER" id="PTHR21310:SF48">
    <property type="entry name" value="AMINOGLYCOSIDE PHOSPHOTRANSFERASE DOMAIN-CONTAINING PROTEIN"/>
    <property type="match status" value="1"/>
</dbReference>
<dbReference type="GO" id="GO:0016301">
    <property type="term" value="F:kinase activity"/>
    <property type="evidence" value="ECO:0007669"/>
    <property type="project" value="UniProtKB-KW"/>
</dbReference>
<keyword evidence="2" id="KW-0418">Kinase</keyword>
<name>A0AAN6VE91_9PEZI</name>
<accession>A0AAN6VE91</accession>
<keyword evidence="3" id="KW-1185">Reference proteome</keyword>
<dbReference type="InterPro" id="IPR011009">
    <property type="entry name" value="Kinase-like_dom_sf"/>
</dbReference>
<dbReference type="CDD" id="cd05120">
    <property type="entry name" value="APH_ChoK_like"/>
    <property type="match status" value="1"/>
</dbReference>